<dbReference type="AlphaFoldDB" id="A0A8J3QNR4"/>
<dbReference type="RefSeq" id="WP_203917189.1">
    <property type="nucleotide sequence ID" value="NZ_BONZ01000015.1"/>
</dbReference>
<dbReference type="EMBL" id="BONZ01000015">
    <property type="protein sequence ID" value="GIH13504.1"/>
    <property type="molecule type" value="Genomic_DNA"/>
</dbReference>
<feature type="transmembrane region" description="Helical" evidence="6">
    <location>
        <begin position="449"/>
        <end position="476"/>
    </location>
</feature>
<sequence>MIGLILAMLRARLGRALTALLLAVVAVAAAVAGPAFMAAADRSVIADELSRATPLEMMVEASGTVDLSQVRDRTFETGAVGLLTGPGLTPIFAAEFDAFFTGPADGGAARLVFRQGLCAHLRMVRGRCPIGTNEVVLGRATADRLGLASGQVVAERESVQTQDGPTATGPTADLTVVGVYEVPDRTDRYWADQHYFDVSPGSDGQAATGEPVFTSRGTLEVLRHTKETQTVDSLLDPAALTPANLATVRASAEGAQHRAAASAISAGTQIPALLKRIDTDRSTLREVVPLASVPLVILAWLVMLLAAGYATEARRAEVGLFKLRGTSLIARWWLVLGESVVAILIGGALGYLVGYAVVAVAAHLLLPGAGAVTPSWAALRWAGAAVLGTLVATVLAQRRPFAAPVAELLRQVPPRGAGWRGLALEAMLYPLTVAAVVELHADHDKLTGIMLLAPGLVVLAVALLAARVVGPLAGWIGRRALRSGRLGLGLGALRLARRPGAARLLALLVVAVAQLGFAFTAAGVASRAGAERVTVEQGAPQVLDVLPVNRGALLDAVRAADPTGRYAMAVATVPSIVSTDAPTLAVDSTRLAAVANWRAEGGLSAARAAAALRPAEPDPVTFHNETMRMDLSVGALQPAQILDLVVHLAPVNGDPAQVVNVGQLRSGRHTYTATLPGCAHGCRLIGFEVSQPTGAGFNLNAVVHGLYQGDPATPMNVGLTEKGRWRAPGHVGPATVPTVTPGPDGLSVNLTDSGVGVDAWILPVDAPYPLPVVLTGRLGRDTVGGLDDIPQPVVAAGTVPVLPRLGDHGTMVDFEYAERDARDTGVAVNPQVWLAADAPASILDRLRGNGLTVVETESDEARLRYLDRQGPAAGMRFHLLAGVLAVLLAVGGLVLIATVDRRAAGQLRALRVQGVPRAVVASANRYGYAGLVLAALVLGPIAAGAAWALTGRSIPLFADGVALLPPPLVPHWPPLVIALAIAGLLLMGIALVSSRLLSAGLEGRRGEHG</sequence>
<dbReference type="Proteomes" id="UP000642748">
    <property type="component" value="Unassembled WGS sequence"/>
</dbReference>
<comment type="subcellular location">
    <subcellularLocation>
        <location evidence="1">Cell membrane</location>
        <topology evidence="1">Multi-pass membrane protein</topology>
    </subcellularLocation>
</comment>
<gene>
    <name evidence="8" type="ORF">Raf01_16760</name>
</gene>
<dbReference type="GO" id="GO:0005886">
    <property type="term" value="C:plasma membrane"/>
    <property type="evidence" value="ECO:0007669"/>
    <property type="project" value="UniProtKB-SubCell"/>
</dbReference>
<evidence type="ECO:0000256" key="6">
    <source>
        <dbReference type="SAM" id="Phobius"/>
    </source>
</evidence>
<feature type="transmembrane region" description="Helical" evidence="6">
    <location>
        <begin position="287"/>
        <end position="311"/>
    </location>
</feature>
<keyword evidence="5 6" id="KW-0472">Membrane</keyword>
<feature type="transmembrane region" description="Helical" evidence="6">
    <location>
        <begin position="378"/>
        <end position="396"/>
    </location>
</feature>
<evidence type="ECO:0000256" key="2">
    <source>
        <dbReference type="ARBA" id="ARBA00022475"/>
    </source>
</evidence>
<protein>
    <recommendedName>
        <fullName evidence="7">ABC3 transporter permease C-terminal domain-containing protein</fullName>
    </recommendedName>
</protein>
<evidence type="ECO:0000313" key="8">
    <source>
        <dbReference type="EMBL" id="GIH13504.1"/>
    </source>
</evidence>
<evidence type="ECO:0000313" key="9">
    <source>
        <dbReference type="Proteomes" id="UP000642748"/>
    </source>
</evidence>
<evidence type="ECO:0000256" key="4">
    <source>
        <dbReference type="ARBA" id="ARBA00022989"/>
    </source>
</evidence>
<dbReference type="InterPro" id="IPR003838">
    <property type="entry name" value="ABC3_permease_C"/>
</dbReference>
<accession>A0A8J3QNR4</accession>
<evidence type="ECO:0000256" key="5">
    <source>
        <dbReference type="ARBA" id="ARBA00023136"/>
    </source>
</evidence>
<name>A0A8J3QNR4_9ACTN</name>
<dbReference type="Pfam" id="PF02687">
    <property type="entry name" value="FtsX"/>
    <property type="match status" value="1"/>
</dbReference>
<feature type="domain" description="ABC3 transporter permease C-terminal" evidence="7">
    <location>
        <begin position="294"/>
        <end position="395"/>
    </location>
</feature>
<evidence type="ECO:0000259" key="7">
    <source>
        <dbReference type="Pfam" id="PF02687"/>
    </source>
</evidence>
<feature type="transmembrane region" description="Helical" evidence="6">
    <location>
        <begin position="975"/>
        <end position="997"/>
    </location>
</feature>
<evidence type="ECO:0000256" key="1">
    <source>
        <dbReference type="ARBA" id="ARBA00004651"/>
    </source>
</evidence>
<keyword evidence="3 6" id="KW-0812">Transmembrane</keyword>
<feature type="transmembrane region" description="Helical" evidence="6">
    <location>
        <begin position="417"/>
        <end position="437"/>
    </location>
</feature>
<organism evidence="8 9">
    <name type="scientific">Rugosimonospora africana</name>
    <dbReference type="NCBI Taxonomy" id="556532"/>
    <lineage>
        <taxon>Bacteria</taxon>
        <taxon>Bacillati</taxon>
        <taxon>Actinomycetota</taxon>
        <taxon>Actinomycetes</taxon>
        <taxon>Micromonosporales</taxon>
        <taxon>Micromonosporaceae</taxon>
        <taxon>Rugosimonospora</taxon>
    </lineage>
</organism>
<evidence type="ECO:0000256" key="3">
    <source>
        <dbReference type="ARBA" id="ARBA00022692"/>
    </source>
</evidence>
<keyword evidence="2" id="KW-1003">Cell membrane</keyword>
<comment type="caution">
    <text evidence="8">The sequence shown here is derived from an EMBL/GenBank/DDBJ whole genome shotgun (WGS) entry which is preliminary data.</text>
</comment>
<feature type="transmembrane region" description="Helical" evidence="6">
    <location>
        <begin position="926"/>
        <end position="949"/>
    </location>
</feature>
<keyword evidence="4 6" id="KW-1133">Transmembrane helix</keyword>
<feature type="transmembrane region" description="Helical" evidence="6">
    <location>
        <begin position="332"/>
        <end position="358"/>
    </location>
</feature>
<proteinExistence type="predicted"/>
<feature type="transmembrane region" description="Helical" evidence="6">
    <location>
        <begin position="504"/>
        <end position="525"/>
    </location>
</feature>
<keyword evidence="9" id="KW-1185">Reference proteome</keyword>
<reference evidence="8" key="1">
    <citation type="submission" date="2021-01" db="EMBL/GenBank/DDBJ databases">
        <title>Whole genome shotgun sequence of Rugosimonospora africana NBRC 104875.</title>
        <authorList>
            <person name="Komaki H."/>
            <person name="Tamura T."/>
        </authorList>
    </citation>
    <scope>NUCLEOTIDE SEQUENCE</scope>
    <source>
        <strain evidence="8">NBRC 104875</strain>
    </source>
</reference>
<feature type="transmembrane region" description="Helical" evidence="6">
    <location>
        <begin position="877"/>
        <end position="899"/>
    </location>
</feature>